<dbReference type="PANTHER" id="PTHR45706">
    <property type="entry name" value="TYROSINE-PROTEIN PHOSPHATASE"/>
    <property type="match status" value="1"/>
</dbReference>
<dbReference type="InterPro" id="IPR000387">
    <property type="entry name" value="Tyr_Pase_dom"/>
</dbReference>
<protein>
    <submittedName>
        <fullName evidence="4">Tyrosine-protein phosphatase non-receptor type 14</fullName>
    </submittedName>
</protein>
<feature type="compositionally biased region" description="Basic and acidic residues" evidence="1">
    <location>
        <begin position="52"/>
        <end position="65"/>
    </location>
</feature>
<keyword evidence="5" id="KW-1185">Reference proteome</keyword>
<evidence type="ECO:0000313" key="5">
    <source>
        <dbReference type="Proteomes" id="UP000440578"/>
    </source>
</evidence>
<dbReference type="OrthoDB" id="6380932at2759"/>
<organism evidence="4 5">
    <name type="scientific">Amphibalanus amphitrite</name>
    <name type="common">Striped barnacle</name>
    <name type="synonym">Balanus amphitrite</name>
    <dbReference type="NCBI Taxonomy" id="1232801"/>
    <lineage>
        <taxon>Eukaryota</taxon>
        <taxon>Metazoa</taxon>
        <taxon>Ecdysozoa</taxon>
        <taxon>Arthropoda</taxon>
        <taxon>Crustacea</taxon>
        <taxon>Multicrustacea</taxon>
        <taxon>Cirripedia</taxon>
        <taxon>Thoracica</taxon>
        <taxon>Thoracicalcarea</taxon>
        <taxon>Balanomorpha</taxon>
        <taxon>Balanoidea</taxon>
        <taxon>Balanidae</taxon>
        <taxon>Amphibalaninae</taxon>
        <taxon>Amphibalanus</taxon>
    </lineage>
</organism>
<dbReference type="PROSITE" id="PS50055">
    <property type="entry name" value="TYR_PHOSPHATASE_PTP"/>
    <property type="match status" value="1"/>
</dbReference>
<sequence>MQEIGVGVGTPTHAPTASNSSTLEKRRRKRWGGGSGGEGTPPEQVKSNTLRKIKETFTRSRETPRLRGSGGSGSGSGSELSHRTPDVVVKRESTAIPREQRCQAIEARISDPGFFREFEAVVKKRETADFTTARRPENENKNRFKDVLPYEDNRVRLTPSSDNPYGYINASHISVTMGSQQRFYIAAQGPLPTTLLHFWQAVWENNVHLIVMLTDATRGQDRAFPYWPQQDNTSVECDQFTISRSVSTPSRAYVTSRLVLTQRGSRRSRVVWHLQFTAWADHGCPEDAAGFVQFVEEMATLRQTAASEMAVAPGGSRNTPALVHCSAGVGRTGVTIMCDVLLHCLDHNLEVDVPKLLHHLRQQRMLMVQTVTQYKFVYQVLAHYLKRSRLI</sequence>
<keyword evidence="4" id="KW-0675">Receptor</keyword>
<proteinExistence type="predicted"/>
<name>A0A6A4VH73_AMPAM</name>
<evidence type="ECO:0000256" key="1">
    <source>
        <dbReference type="SAM" id="MobiDB-lite"/>
    </source>
</evidence>
<dbReference type="GO" id="GO:0048666">
    <property type="term" value="P:neuron development"/>
    <property type="evidence" value="ECO:0007669"/>
    <property type="project" value="UniProtKB-ARBA"/>
</dbReference>
<dbReference type="InterPro" id="IPR003595">
    <property type="entry name" value="Tyr_Pase_cat"/>
</dbReference>
<feature type="compositionally biased region" description="Basic and acidic residues" evidence="1">
    <location>
        <begin position="80"/>
        <end position="95"/>
    </location>
</feature>
<accession>A0A6A4VH73</accession>
<evidence type="ECO:0000313" key="4">
    <source>
        <dbReference type="EMBL" id="KAF0293325.1"/>
    </source>
</evidence>
<dbReference type="PANTHER" id="PTHR45706:SF1">
    <property type="entry name" value="PEZ, ISOFORM A"/>
    <property type="match status" value="1"/>
</dbReference>
<dbReference type="PROSITE" id="PS00383">
    <property type="entry name" value="TYR_PHOSPHATASE_1"/>
    <property type="match status" value="1"/>
</dbReference>
<dbReference type="Gene3D" id="3.90.190.10">
    <property type="entry name" value="Protein tyrosine phosphatase superfamily"/>
    <property type="match status" value="1"/>
</dbReference>
<feature type="domain" description="Tyrosine-protein phosphatase" evidence="2">
    <location>
        <begin position="114"/>
        <end position="384"/>
    </location>
</feature>
<feature type="region of interest" description="Disordered" evidence="1">
    <location>
        <begin position="1"/>
        <end position="95"/>
    </location>
</feature>
<dbReference type="SMART" id="SM00404">
    <property type="entry name" value="PTPc_motif"/>
    <property type="match status" value="1"/>
</dbReference>
<dbReference type="AlphaFoldDB" id="A0A6A4VH73"/>
<dbReference type="Proteomes" id="UP000440578">
    <property type="component" value="Unassembled WGS sequence"/>
</dbReference>
<dbReference type="InterPro" id="IPR000242">
    <property type="entry name" value="PTP_cat"/>
</dbReference>
<dbReference type="SUPFAM" id="SSF52799">
    <property type="entry name" value="(Phosphotyrosine protein) phosphatases II"/>
    <property type="match status" value="1"/>
</dbReference>
<dbReference type="Pfam" id="PF00102">
    <property type="entry name" value="Y_phosphatase"/>
    <property type="match status" value="1"/>
</dbReference>
<evidence type="ECO:0000259" key="2">
    <source>
        <dbReference type="PROSITE" id="PS50055"/>
    </source>
</evidence>
<reference evidence="4 5" key="1">
    <citation type="submission" date="2019-07" db="EMBL/GenBank/DDBJ databases">
        <title>Draft genome assembly of a fouling barnacle, Amphibalanus amphitrite (Darwin, 1854): The first reference genome for Thecostraca.</title>
        <authorList>
            <person name="Kim W."/>
        </authorList>
    </citation>
    <scope>NUCLEOTIDE SEQUENCE [LARGE SCALE GENOMIC DNA]</scope>
    <source>
        <strain evidence="4">SNU_AA5</strain>
        <tissue evidence="4">Soma without cirri and trophi</tissue>
    </source>
</reference>
<dbReference type="SMART" id="SM00194">
    <property type="entry name" value="PTPc"/>
    <property type="match status" value="1"/>
</dbReference>
<dbReference type="PRINTS" id="PR00700">
    <property type="entry name" value="PRTYPHPHTASE"/>
</dbReference>
<dbReference type="EMBL" id="VIIS01001753">
    <property type="protein sequence ID" value="KAF0293325.1"/>
    <property type="molecule type" value="Genomic_DNA"/>
</dbReference>
<gene>
    <name evidence="4" type="ORF">FJT64_000902</name>
</gene>
<comment type="caution">
    <text evidence="4">The sequence shown here is derived from an EMBL/GenBank/DDBJ whole genome shotgun (WGS) entry which is preliminary data.</text>
</comment>
<dbReference type="InterPro" id="IPR029021">
    <property type="entry name" value="Prot-tyrosine_phosphatase-like"/>
</dbReference>
<feature type="domain" description="Tyrosine specific protein phosphatases" evidence="3">
    <location>
        <begin position="292"/>
        <end position="375"/>
    </location>
</feature>
<feature type="compositionally biased region" description="Polar residues" evidence="1">
    <location>
        <begin position="13"/>
        <end position="22"/>
    </location>
</feature>
<dbReference type="InterPro" id="IPR016130">
    <property type="entry name" value="Tyr_Pase_AS"/>
</dbReference>
<evidence type="ECO:0000259" key="3">
    <source>
        <dbReference type="PROSITE" id="PS50056"/>
    </source>
</evidence>
<dbReference type="PROSITE" id="PS50056">
    <property type="entry name" value="TYR_PHOSPHATASE_2"/>
    <property type="match status" value="1"/>
</dbReference>
<dbReference type="GO" id="GO:0004725">
    <property type="term" value="F:protein tyrosine phosphatase activity"/>
    <property type="evidence" value="ECO:0007669"/>
    <property type="project" value="InterPro"/>
</dbReference>